<dbReference type="InterPro" id="IPR002575">
    <property type="entry name" value="Aminoglycoside_PTrfase"/>
</dbReference>
<dbReference type="Pfam" id="PF01636">
    <property type="entry name" value="APH"/>
    <property type="match status" value="1"/>
</dbReference>
<dbReference type="EMBL" id="BAABIC010000010">
    <property type="protein sequence ID" value="GAA4692289.1"/>
    <property type="molecule type" value="Genomic_DNA"/>
</dbReference>
<dbReference type="InterPro" id="IPR011009">
    <property type="entry name" value="Kinase-like_dom_sf"/>
</dbReference>
<evidence type="ECO:0000313" key="3">
    <source>
        <dbReference type="Proteomes" id="UP001500325"/>
    </source>
</evidence>
<dbReference type="SMART" id="SM00587">
    <property type="entry name" value="CHK"/>
    <property type="match status" value="1"/>
</dbReference>
<accession>A0ABP8WN34</accession>
<sequence length="334" mass="36386">MITRVLTVPRDWSELTPAWMSAALGRAVTRVRVADVVDGTNSRAVVELGYAGSGGPPRVFVKREGRLLNRVALTALGAREAEANLVRHGPDLPLEHPAFHAAATDRRRLAAVVVMEDVTLRGGRPNSALAPLTVEQVAAGLGELARLHGTFWDAPLPAFVRPWRLGPAWAPVARAGFVHALRKLRRAGHPLGLDAGEIERGFRGWARIAAAGPQTLLHGDPHPGNTYTVGNTVGFYDWQLVRSGSWVHDVGYFLTSSLPVADRREHERALLAGYLDALGRRPPDAWRLYRSTPVFGLGAWLQTWAAGTFQPHDICLVTIERFAAAHHDARRDGG</sequence>
<reference evidence="3" key="1">
    <citation type="journal article" date="2019" name="Int. J. Syst. Evol. Microbiol.">
        <title>The Global Catalogue of Microorganisms (GCM) 10K type strain sequencing project: providing services to taxonomists for standard genome sequencing and annotation.</title>
        <authorList>
            <consortium name="The Broad Institute Genomics Platform"/>
            <consortium name="The Broad Institute Genome Sequencing Center for Infectious Disease"/>
            <person name="Wu L."/>
            <person name="Ma J."/>
        </authorList>
    </citation>
    <scope>NUCLEOTIDE SEQUENCE [LARGE SCALE GENOMIC DNA]</scope>
    <source>
        <strain evidence="3">JCM 18055</strain>
    </source>
</reference>
<dbReference type="SUPFAM" id="SSF56112">
    <property type="entry name" value="Protein kinase-like (PK-like)"/>
    <property type="match status" value="1"/>
</dbReference>
<protein>
    <submittedName>
        <fullName evidence="2">Phosphotransferase</fullName>
    </submittedName>
</protein>
<keyword evidence="3" id="KW-1185">Reference proteome</keyword>
<organism evidence="2 3">
    <name type="scientific">Pseudonocardia yuanmonensis</name>
    <dbReference type="NCBI Taxonomy" id="1095914"/>
    <lineage>
        <taxon>Bacteria</taxon>
        <taxon>Bacillati</taxon>
        <taxon>Actinomycetota</taxon>
        <taxon>Actinomycetes</taxon>
        <taxon>Pseudonocardiales</taxon>
        <taxon>Pseudonocardiaceae</taxon>
        <taxon>Pseudonocardia</taxon>
    </lineage>
</organism>
<comment type="caution">
    <text evidence="2">The sequence shown here is derived from an EMBL/GenBank/DDBJ whole genome shotgun (WGS) entry which is preliminary data.</text>
</comment>
<evidence type="ECO:0000259" key="1">
    <source>
        <dbReference type="SMART" id="SM00587"/>
    </source>
</evidence>
<feature type="domain" description="CHK kinase-like" evidence="1">
    <location>
        <begin position="113"/>
        <end position="284"/>
    </location>
</feature>
<evidence type="ECO:0000313" key="2">
    <source>
        <dbReference type="EMBL" id="GAA4692289.1"/>
    </source>
</evidence>
<name>A0ABP8WN34_9PSEU</name>
<dbReference type="Proteomes" id="UP001500325">
    <property type="component" value="Unassembled WGS sequence"/>
</dbReference>
<dbReference type="Gene3D" id="3.90.1200.10">
    <property type="match status" value="1"/>
</dbReference>
<gene>
    <name evidence="2" type="ORF">GCM10023215_31740</name>
</gene>
<proteinExistence type="predicted"/>
<dbReference type="InterPro" id="IPR015897">
    <property type="entry name" value="CHK_kinase-like"/>
</dbReference>